<geneLocation type="plasmid" evidence="2 3">
    <name>P5</name>
</geneLocation>
<dbReference type="EMBL" id="CP002196">
    <property type="protein sequence ID" value="AFD28153.1"/>
    <property type="molecule type" value="Genomic_DNA"/>
</dbReference>
<dbReference type="HOGENOM" id="CLU_072989_0_1_0"/>
<dbReference type="Proteomes" id="UP000007575">
    <property type="component" value="Plasmid P5"/>
</dbReference>
<feature type="region of interest" description="Disordered" evidence="1">
    <location>
        <begin position="18"/>
        <end position="37"/>
    </location>
</feature>
<organism evidence="2 3">
    <name type="scientific">Deinococcus gobiensis (strain DSM 21396 / JCM 16679 / CGMCC 1.7299 / I-0)</name>
    <dbReference type="NCBI Taxonomy" id="745776"/>
    <lineage>
        <taxon>Bacteria</taxon>
        <taxon>Thermotogati</taxon>
        <taxon>Deinococcota</taxon>
        <taxon>Deinococci</taxon>
        <taxon>Deinococcales</taxon>
        <taxon>Deinococcaceae</taxon>
        <taxon>Deinococcus</taxon>
    </lineage>
</organism>
<evidence type="ECO:0000313" key="2">
    <source>
        <dbReference type="EMBL" id="AFD28153.1"/>
    </source>
</evidence>
<proteinExistence type="predicted"/>
<feature type="region of interest" description="Disordered" evidence="1">
    <location>
        <begin position="137"/>
        <end position="156"/>
    </location>
</feature>
<dbReference type="KEGG" id="dgo:DGo_PE0009"/>
<keyword evidence="2" id="KW-0614">Plasmid</keyword>
<feature type="compositionally biased region" description="Low complexity" evidence="1">
    <location>
        <begin position="142"/>
        <end position="151"/>
    </location>
</feature>
<evidence type="ECO:0000313" key="3">
    <source>
        <dbReference type="Proteomes" id="UP000007575"/>
    </source>
</evidence>
<accession>H8H3Q6</accession>
<protein>
    <submittedName>
        <fullName evidence="2">Uncharacterized protein</fullName>
    </submittedName>
</protein>
<dbReference type="AlphaFoldDB" id="H8H3Q6"/>
<name>H8H3Q6_DEIGI</name>
<sequence>MRLLDHLVEAAVRSIPTPVGNASQTRTIPTNPPVQPHACGERSRSLRMLSVSTGPAPRLWGTLHVQVEVHGMLRSIPTPVGNATWESALSWRRTVHPHACGERFVSTGHNSTPFGPSPRLWGTPPRLRQILASSRSIPTPVGNAAGRRAAAPPEPVHPHACGERGPVMRASPFRPGPSPRLWGTPADQSRPVRVCRSIPTPVGNTGERRVRGTGRAVHPHACGERQIGLIPLEQGVGPSPRLWGTRRARPA</sequence>
<evidence type="ECO:0000256" key="1">
    <source>
        <dbReference type="SAM" id="MobiDB-lite"/>
    </source>
</evidence>
<keyword evidence="3" id="KW-1185">Reference proteome</keyword>
<dbReference type="AntiFam" id="ANF00006">
    <property type="entry name" value="Translation of CRISPR region"/>
</dbReference>
<gene>
    <name evidence="2" type="ordered locus">DGo_PE0009</name>
</gene>
<reference evidence="2 3" key="1">
    <citation type="journal article" date="2012" name="PLoS ONE">
        <title>Genome sequence and transcriptome analysis of the radioresistant bacterium Deinococcus gobiensis: insights into the extreme environmental adaptations.</title>
        <authorList>
            <person name="Yuan M."/>
            <person name="Chen M."/>
            <person name="Zhang W."/>
            <person name="Lu W."/>
            <person name="Wang J."/>
            <person name="Yang M."/>
            <person name="Zhao P."/>
            <person name="Tang R."/>
            <person name="Li X."/>
            <person name="Hao Y."/>
            <person name="Zhou Z."/>
            <person name="Zhan Y."/>
            <person name="Yu H."/>
            <person name="Teng C."/>
            <person name="Yan Y."/>
            <person name="Ping S."/>
            <person name="Wang Y."/>
            <person name="Lin M."/>
        </authorList>
    </citation>
    <scope>NUCLEOTIDE SEQUENCE [LARGE SCALE GENOMIC DNA]</scope>
    <source>
        <strain evidence="3">DSM 21396 / JCM 16679 / CGMCC 1.7299 / I-0</strain>
        <plasmid evidence="2">P5</plasmid>
    </source>
</reference>
<dbReference type="AntiFam" id="ANF00057">
    <property type="entry name" value="Translation of E. coli type CRISPR repeat"/>
</dbReference>
<feature type="compositionally biased region" description="Polar residues" evidence="1">
    <location>
        <begin position="20"/>
        <end position="29"/>
    </location>
</feature>